<reference evidence="9" key="2">
    <citation type="submission" date="2011-02" db="EMBL/GenBank/DDBJ databases">
        <authorList>
            <person name="MacLean D."/>
        </authorList>
    </citation>
    <scope>NUCLEOTIDE SEQUENCE</scope>
</reference>
<keyword evidence="3" id="KW-0677">Repeat</keyword>
<dbReference type="PANTHER" id="PTHR18896">
    <property type="entry name" value="PHOSPHOLIPASE D"/>
    <property type="match status" value="1"/>
</dbReference>
<dbReference type="InterPro" id="IPR015679">
    <property type="entry name" value="PLipase_D_fam"/>
</dbReference>
<keyword evidence="4" id="KW-0378">Hydrolase</keyword>
<gene>
    <name evidence="9" type="primary">AlNc14C199G8646</name>
    <name evidence="9" type="ORF">ALNC14_097290</name>
</gene>
<organism evidence="9">
    <name type="scientific">Albugo laibachii Nc14</name>
    <dbReference type="NCBI Taxonomy" id="890382"/>
    <lineage>
        <taxon>Eukaryota</taxon>
        <taxon>Sar</taxon>
        <taxon>Stramenopiles</taxon>
        <taxon>Oomycota</taxon>
        <taxon>Peronosporomycetes</taxon>
        <taxon>Albuginales</taxon>
        <taxon>Albuginaceae</taxon>
        <taxon>Albugo</taxon>
    </lineage>
</organism>
<dbReference type="PROSITE" id="PS50035">
    <property type="entry name" value="PLD"/>
    <property type="match status" value="1"/>
</dbReference>
<dbReference type="GO" id="GO:0004630">
    <property type="term" value="F:phospholipase D activity"/>
    <property type="evidence" value="ECO:0007669"/>
    <property type="project" value="UniProtKB-EC"/>
</dbReference>
<proteinExistence type="predicted"/>
<dbReference type="GO" id="GO:0009395">
    <property type="term" value="P:phospholipid catabolic process"/>
    <property type="evidence" value="ECO:0007669"/>
    <property type="project" value="TreeGrafter"/>
</dbReference>
<evidence type="ECO:0000259" key="8">
    <source>
        <dbReference type="PROSITE" id="PS50035"/>
    </source>
</evidence>
<dbReference type="EC" id="3.1.4.4" evidence="2"/>
<dbReference type="GO" id="GO:0005886">
    <property type="term" value="C:plasma membrane"/>
    <property type="evidence" value="ECO:0007669"/>
    <property type="project" value="TreeGrafter"/>
</dbReference>
<accession>F0WQH6</accession>
<evidence type="ECO:0000256" key="6">
    <source>
        <dbReference type="ARBA" id="ARBA00023098"/>
    </source>
</evidence>
<name>F0WQH6_9STRA</name>
<evidence type="ECO:0000256" key="2">
    <source>
        <dbReference type="ARBA" id="ARBA00012027"/>
    </source>
</evidence>
<dbReference type="InterPro" id="IPR001736">
    <property type="entry name" value="PLipase_D/transphosphatidylase"/>
</dbReference>
<feature type="chain" id="PRO_5003261727" description="phospholipase D" evidence="7">
    <location>
        <begin position="25"/>
        <end position="600"/>
    </location>
</feature>
<dbReference type="InterPro" id="IPR025202">
    <property type="entry name" value="PLD-like_dom"/>
</dbReference>
<evidence type="ECO:0000256" key="7">
    <source>
        <dbReference type="SAM" id="SignalP"/>
    </source>
</evidence>
<dbReference type="CDD" id="cd09105">
    <property type="entry name" value="PLDc_vPLD1_2_like_2"/>
    <property type="match status" value="1"/>
</dbReference>
<evidence type="ECO:0000256" key="3">
    <source>
        <dbReference type="ARBA" id="ARBA00022737"/>
    </source>
</evidence>
<keyword evidence="6" id="KW-0443">Lipid metabolism</keyword>
<dbReference type="PANTHER" id="PTHR18896:SF76">
    <property type="entry name" value="PHOSPHOLIPASE"/>
    <property type="match status" value="1"/>
</dbReference>
<feature type="signal peptide" evidence="7">
    <location>
        <begin position="1"/>
        <end position="24"/>
    </location>
</feature>
<evidence type="ECO:0000256" key="5">
    <source>
        <dbReference type="ARBA" id="ARBA00022963"/>
    </source>
</evidence>
<reference evidence="9" key="1">
    <citation type="journal article" date="2011" name="PLoS Biol.">
        <title>Gene gain and loss during evolution of obligate parasitism in the white rust pathogen of Arabidopsis thaliana.</title>
        <authorList>
            <person name="Kemen E."/>
            <person name="Gardiner A."/>
            <person name="Schultz-Larsen T."/>
            <person name="Kemen A.C."/>
            <person name="Balmuth A.L."/>
            <person name="Robert-Seilaniantz A."/>
            <person name="Bailey K."/>
            <person name="Holub E."/>
            <person name="Studholme D.J."/>
            <person name="Maclean D."/>
            <person name="Jones J.D."/>
        </authorList>
    </citation>
    <scope>NUCLEOTIDE SEQUENCE</scope>
</reference>
<comment type="catalytic activity">
    <reaction evidence="1">
        <text>a 1,2-diacyl-sn-glycero-3-phosphocholine + H2O = a 1,2-diacyl-sn-glycero-3-phosphate + choline + H(+)</text>
        <dbReference type="Rhea" id="RHEA:14445"/>
        <dbReference type="ChEBI" id="CHEBI:15354"/>
        <dbReference type="ChEBI" id="CHEBI:15377"/>
        <dbReference type="ChEBI" id="CHEBI:15378"/>
        <dbReference type="ChEBI" id="CHEBI:57643"/>
        <dbReference type="ChEBI" id="CHEBI:58608"/>
        <dbReference type="EC" id="3.1.4.4"/>
    </reaction>
</comment>
<evidence type="ECO:0000256" key="4">
    <source>
        <dbReference type="ARBA" id="ARBA00022801"/>
    </source>
</evidence>
<keyword evidence="5" id="KW-0442">Lipid degradation</keyword>
<dbReference type="Gene3D" id="3.30.870.10">
    <property type="entry name" value="Endonuclease Chain A"/>
    <property type="match status" value="2"/>
</dbReference>
<sequence length="600" mass="67520">MHQVTQPRLYLLLQSLGLFALLSAREDSVGQRPRCVMAKASGFFKWIQDDECEPSFLCYRDASNQCLIRPEKTEFSNGNDIPVEQPVLDPITWFLTEEQMSAARNGDPRTQLQLYSAGNTVTYYPSTSAYFSQLLQEFQSTDARGDRIYMTGWGFANIALNPAAASPNETRLLHVLEQCVRRGTDVRILSWANTLEKDFIKGFADVVNKDFIPPTCSQGSRFLFDDRLPSNSASHHQKTVIIRRGTGLAAFVGGIDATIERWDVPTHDVQTVRQKSGDSSAYNGWIDAAVRLSGPAAFDVANNFLARWNDKQPASGTKFHKMMDYENAAYSPLPSIDKSLCESTDIPLNIPRNGPHTVQVVRTYACDPSRGALNVAPRGEFSLYQARLKALGMAKNFIYIEDQYFAVERAIQDVILEVLPGLQRLIVITNKPQGNEKMVGYEKYVFKMVSKLQRAFPNKVQVYNIKPETKIYIHAKTLIIDDVFYSMGSGNWNRRSMSQDSEIAANIIDTEVVTTPDGISVTKLAREARLMRISELTKLPLESLRTMRFLQTADALEAATYNPKSLITPLLLDEKLAFNKFPESVRNQVDPENYCSKIKP</sequence>
<dbReference type="SUPFAM" id="SSF56024">
    <property type="entry name" value="Phospholipase D/nuclease"/>
    <property type="match status" value="2"/>
</dbReference>
<feature type="domain" description="PLD phosphodiesterase" evidence="8">
    <location>
        <begin position="469"/>
        <end position="496"/>
    </location>
</feature>
<dbReference type="HOGENOM" id="CLU_023720_1_0_1"/>
<protein>
    <recommendedName>
        <fullName evidence="2">phospholipase D</fullName>
        <ecNumber evidence="2">3.1.4.4</ecNumber>
    </recommendedName>
</protein>
<evidence type="ECO:0000313" key="9">
    <source>
        <dbReference type="EMBL" id="CCA23585.1"/>
    </source>
</evidence>
<dbReference type="EMBL" id="FR824244">
    <property type="protein sequence ID" value="CCA23585.1"/>
    <property type="molecule type" value="Genomic_DNA"/>
</dbReference>
<evidence type="ECO:0000256" key="1">
    <source>
        <dbReference type="ARBA" id="ARBA00000798"/>
    </source>
</evidence>
<dbReference type="AlphaFoldDB" id="F0WQH6"/>
<dbReference type="Pfam" id="PF13091">
    <property type="entry name" value="PLDc_2"/>
    <property type="match status" value="1"/>
</dbReference>
<keyword evidence="7" id="KW-0732">Signal</keyword>